<dbReference type="GO" id="GO:0046872">
    <property type="term" value="F:metal ion binding"/>
    <property type="evidence" value="ECO:0007669"/>
    <property type="project" value="UniProtKB-KW"/>
</dbReference>
<keyword evidence="4" id="KW-0464">Manganese</keyword>
<evidence type="ECO:0000313" key="8">
    <source>
        <dbReference type="Proteomes" id="UP000315217"/>
    </source>
</evidence>
<dbReference type="Pfam" id="PF00491">
    <property type="entry name" value="Arginase"/>
    <property type="match status" value="1"/>
</dbReference>
<proteinExistence type="inferred from homology"/>
<feature type="binding site" evidence="4">
    <location>
        <position position="239"/>
    </location>
    <ligand>
        <name>Mn(2+)</name>
        <dbReference type="ChEBI" id="CHEBI:29035"/>
        <label>1</label>
    </ligand>
</feature>
<dbReference type="InterPro" id="IPR006035">
    <property type="entry name" value="Ureohydrolase"/>
</dbReference>
<evidence type="ECO:0000256" key="2">
    <source>
        <dbReference type="ARBA" id="ARBA00022723"/>
    </source>
</evidence>
<keyword evidence="3 5" id="KW-0378">Hydrolase</keyword>
<sequence length="324" mass="35532">MSDFQPADSFRSPRFAQPATFMRLPQTRDYAQLDVALLGIPFDGGTSYRPGPRFGPRDIRQHSSLIRPYNPSLKVSPFEVVRVADVGDVDVNPVNIEDTYGRVERAVGDILAANVIPVCVGGDHSLSLPILRAVAAQHGPVGMVHIDSHQDMWEEYFGNKYFHGTPFRRAIEEKLLDTRRVVQIGIRGPVYAETDFDFGRKHGVRTITAEQVAHEGLAWVKEQILTLRRGPVYVSFDIDGVDPAFAPGTGTPEVGGLTSREALELVRALVGVQLVGADVVEVSPPYDHAGITSMLAANILFEMLSVIAATRLQTQETKPHKGKA</sequence>
<feature type="binding site" evidence="4">
    <location>
        <position position="151"/>
    </location>
    <ligand>
        <name>Mn(2+)</name>
        <dbReference type="ChEBI" id="CHEBI:29035"/>
        <label>1</label>
    </ligand>
</feature>
<evidence type="ECO:0000313" key="7">
    <source>
        <dbReference type="EMBL" id="TMJ11104.1"/>
    </source>
</evidence>
<dbReference type="EC" id="3.5.3.11" evidence="7"/>
<dbReference type="PROSITE" id="PS01053">
    <property type="entry name" value="ARGINASE_1"/>
    <property type="match status" value="1"/>
</dbReference>
<comment type="cofactor">
    <cofactor evidence="4">
        <name>Mn(2+)</name>
        <dbReference type="ChEBI" id="CHEBI:29035"/>
    </cofactor>
    <text evidence="4">Binds 2 manganese ions per subunit.</text>
</comment>
<comment type="similarity">
    <text evidence="1">Belongs to the arginase family. Agmatinase subfamily.</text>
</comment>
<keyword evidence="2 4" id="KW-0479">Metal-binding</keyword>
<dbReference type="Gene3D" id="3.40.800.10">
    <property type="entry name" value="Ureohydrolase domain"/>
    <property type="match status" value="1"/>
</dbReference>
<feature type="binding site" evidence="4">
    <location>
        <position position="124"/>
    </location>
    <ligand>
        <name>Mn(2+)</name>
        <dbReference type="ChEBI" id="CHEBI:29035"/>
        <label>2</label>
    </ligand>
</feature>
<dbReference type="NCBIfam" id="TIGR01230">
    <property type="entry name" value="agmatinase"/>
    <property type="match status" value="1"/>
</dbReference>
<evidence type="ECO:0000313" key="9">
    <source>
        <dbReference type="Proteomes" id="UP000318661"/>
    </source>
</evidence>
<feature type="binding site" evidence="4">
    <location>
        <position position="237"/>
    </location>
    <ligand>
        <name>Mn(2+)</name>
        <dbReference type="ChEBI" id="CHEBI:29035"/>
        <label>1</label>
    </ligand>
</feature>
<dbReference type="PANTHER" id="PTHR11358">
    <property type="entry name" value="ARGINASE/AGMATINASE"/>
    <property type="match status" value="1"/>
</dbReference>
<accession>A0A537LSW9</accession>
<dbReference type="InterPro" id="IPR023696">
    <property type="entry name" value="Ureohydrolase_dom_sf"/>
</dbReference>
<dbReference type="InterPro" id="IPR005925">
    <property type="entry name" value="Agmatinase-rel"/>
</dbReference>
<dbReference type="AlphaFoldDB" id="A0A537LSW9"/>
<protein>
    <submittedName>
        <fullName evidence="7">Agmatinase</fullName>
        <ecNumber evidence="7">3.5.3.11</ecNumber>
    </submittedName>
</protein>
<dbReference type="PIRSF" id="PIRSF036979">
    <property type="entry name" value="Arginase"/>
    <property type="match status" value="1"/>
</dbReference>
<evidence type="ECO:0000256" key="1">
    <source>
        <dbReference type="ARBA" id="ARBA00009227"/>
    </source>
</evidence>
<dbReference type="InterPro" id="IPR020855">
    <property type="entry name" value="Ureohydrolase_Mn_BS"/>
</dbReference>
<dbReference type="GO" id="GO:0008783">
    <property type="term" value="F:agmatinase activity"/>
    <property type="evidence" value="ECO:0007669"/>
    <property type="project" value="UniProtKB-EC"/>
</dbReference>
<evidence type="ECO:0000256" key="4">
    <source>
        <dbReference type="PIRSR" id="PIRSR036979-1"/>
    </source>
</evidence>
<name>A0A537LSW9_9BACT</name>
<evidence type="ECO:0000313" key="6">
    <source>
        <dbReference type="EMBL" id="TMJ06943.1"/>
    </source>
</evidence>
<evidence type="ECO:0000256" key="3">
    <source>
        <dbReference type="ARBA" id="ARBA00022801"/>
    </source>
</evidence>
<dbReference type="GO" id="GO:0033389">
    <property type="term" value="P:putrescine biosynthetic process from arginine, via agmatine"/>
    <property type="evidence" value="ECO:0007669"/>
    <property type="project" value="TreeGrafter"/>
</dbReference>
<dbReference type="PROSITE" id="PS51409">
    <property type="entry name" value="ARGINASE_2"/>
    <property type="match status" value="1"/>
</dbReference>
<dbReference type="EMBL" id="VBAI01000077">
    <property type="protein sequence ID" value="TMJ11104.1"/>
    <property type="molecule type" value="Genomic_DNA"/>
</dbReference>
<gene>
    <name evidence="7" type="primary">speB</name>
    <name evidence="7" type="ORF">E6G98_05805</name>
    <name evidence="6" type="ORF">E6G99_08305</name>
</gene>
<evidence type="ECO:0000256" key="5">
    <source>
        <dbReference type="RuleBase" id="RU003684"/>
    </source>
</evidence>
<feature type="binding site" evidence="4">
    <location>
        <position position="147"/>
    </location>
    <ligand>
        <name>Mn(2+)</name>
        <dbReference type="ChEBI" id="CHEBI:29035"/>
        <label>1</label>
    </ligand>
</feature>
<dbReference type="EMBL" id="VBAJ01000211">
    <property type="protein sequence ID" value="TMJ06943.1"/>
    <property type="molecule type" value="Genomic_DNA"/>
</dbReference>
<dbReference type="PANTHER" id="PTHR11358:SF26">
    <property type="entry name" value="GUANIDINO ACID HYDROLASE, MITOCHONDRIAL"/>
    <property type="match status" value="1"/>
</dbReference>
<comment type="caution">
    <text evidence="7">The sequence shown here is derived from an EMBL/GenBank/DDBJ whole genome shotgun (WGS) entry which is preliminary data.</text>
</comment>
<reference evidence="8 9" key="1">
    <citation type="journal article" date="2019" name="Nat. Microbiol.">
        <title>Mediterranean grassland soil C-N compound turnover is dependent on rainfall and depth, and is mediated by genomically divergent microorganisms.</title>
        <authorList>
            <person name="Diamond S."/>
            <person name="Andeer P.F."/>
            <person name="Li Z."/>
            <person name="Crits-Christoph A."/>
            <person name="Burstein D."/>
            <person name="Anantharaman K."/>
            <person name="Lane K.R."/>
            <person name="Thomas B.C."/>
            <person name="Pan C."/>
            <person name="Northen T.R."/>
            <person name="Banfield J.F."/>
        </authorList>
    </citation>
    <scope>NUCLEOTIDE SEQUENCE [LARGE SCALE GENOMIC DNA]</scope>
    <source>
        <strain evidence="7">NP_1</strain>
        <strain evidence="6">NP_2</strain>
    </source>
</reference>
<dbReference type="Proteomes" id="UP000315217">
    <property type="component" value="Unassembled WGS sequence"/>
</dbReference>
<dbReference type="Proteomes" id="UP000318661">
    <property type="component" value="Unassembled WGS sequence"/>
</dbReference>
<organism evidence="7 8">
    <name type="scientific">Candidatus Segetimicrobium genomatis</name>
    <dbReference type="NCBI Taxonomy" id="2569760"/>
    <lineage>
        <taxon>Bacteria</taxon>
        <taxon>Bacillati</taxon>
        <taxon>Candidatus Sysuimicrobiota</taxon>
        <taxon>Candidatus Sysuimicrobiia</taxon>
        <taxon>Candidatus Sysuimicrobiales</taxon>
        <taxon>Candidatus Segetimicrobiaceae</taxon>
        <taxon>Candidatus Segetimicrobium</taxon>
    </lineage>
</organism>
<feature type="binding site" evidence="4">
    <location>
        <position position="149"/>
    </location>
    <ligand>
        <name>Mn(2+)</name>
        <dbReference type="ChEBI" id="CHEBI:29035"/>
        <label>1</label>
    </ligand>
</feature>
<dbReference type="SUPFAM" id="SSF52768">
    <property type="entry name" value="Arginase/deacetylase"/>
    <property type="match status" value="1"/>
</dbReference>
<dbReference type="CDD" id="cd11592">
    <property type="entry name" value="Agmatinase_PAH"/>
    <property type="match status" value="1"/>
</dbReference>
<dbReference type="PRINTS" id="PR00116">
    <property type="entry name" value="ARGINASE"/>
</dbReference>